<feature type="region of interest" description="Disordered" evidence="1">
    <location>
        <begin position="342"/>
        <end position="429"/>
    </location>
</feature>
<feature type="region of interest" description="Disordered" evidence="1">
    <location>
        <begin position="444"/>
        <end position="463"/>
    </location>
</feature>
<gene>
    <name evidence="2" type="ORF">H4219_006104</name>
</gene>
<comment type="caution">
    <text evidence="2">The sequence shown here is derived from an EMBL/GenBank/DDBJ whole genome shotgun (WGS) entry which is preliminary data.</text>
</comment>
<accession>A0A9W8DMS8</accession>
<feature type="compositionally biased region" description="Polar residues" evidence="1">
    <location>
        <begin position="263"/>
        <end position="280"/>
    </location>
</feature>
<dbReference type="AlphaFoldDB" id="A0A9W8DMS8"/>
<dbReference type="EMBL" id="JANBPU010000517">
    <property type="protein sequence ID" value="KAJ1910865.1"/>
    <property type="molecule type" value="Genomic_DNA"/>
</dbReference>
<evidence type="ECO:0000313" key="3">
    <source>
        <dbReference type="Proteomes" id="UP001150538"/>
    </source>
</evidence>
<dbReference type="Proteomes" id="UP001150538">
    <property type="component" value="Unassembled WGS sequence"/>
</dbReference>
<feature type="region of interest" description="Disordered" evidence="1">
    <location>
        <begin position="89"/>
        <end position="157"/>
    </location>
</feature>
<feature type="compositionally biased region" description="Polar residues" evidence="1">
    <location>
        <begin position="110"/>
        <end position="140"/>
    </location>
</feature>
<name>A0A9W8DMS8_9FUNG</name>
<feature type="compositionally biased region" description="Polar residues" evidence="1">
    <location>
        <begin position="53"/>
        <end position="63"/>
    </location>
</feature>
<keyword evidence="3" id="KW-1185">Reference proteome</keyword>
<feature type="compositionally biased region" description="Polar residues" evidence="1">
    <location>
        <begin position="342"/>
        <end position="352"/>
    </location>
</feature>
<evidence type="ECO:0000256" key="1">
    <source>
        <dbReference type="SAM" id="MobiDB-lite"/>
    </source>
</evidence>
<reference evidence="2" key="1">
    <citation type="submission" date="2022-07" db="EMBL/GenBank/DDBJ databases">
        <title>Phylogenomic reconstructions and comparative analyses of Kickxellomycotina fungi.</title>
        <authorList>
            <person name="Reynolds N.K."/>
            <person name="Stajich J.E."/>
            <person name="Barry K."/>
            <person name="Grigoriev I.V."/>
            <person name="Crous P."/>
            <person name="Smith M.E."/>
        </authorList>
    </citation>
    <scope>NUCLEOTIDE SEQUENCE</scope>
    <source>
        <strain evidence="2">NBRC 100468</strain>
    </source>
</reference>
<proteinExistence type="predicted"/>
<feature type="compositionally biased region" description="Polar residues" evidence="1">
    <location>
        <begin position="372"/>
        <end position="391"/>
    </location>
</feature>
<protein>
    <submittedName>
        <fullName evidence="2">Uncharacterized protein</fullName>
    </submittedName>
</protein>
<sequence length="545" mass="59468">MGRIASYAEKCRGMRYKNKDISGSVPKARAAGDADNSAPTEWPVFPTYPPTTSPMGPSETTIPKTRMRHYRSRSSITMGGSNLKYEVTPQNISSRSSSYTRIPNLFGHVDSSQDGNSDNYGQPSRQRQLQPVPSEDSLQGSPIHADTANVKQENSGTIGVRLTESVSSPLMTKVSNISGGSGSSSSNDCDVGGNAELRKRLVRSAAEKHSYHHRPRSATRLAISPAPRKHSLPCSTEQWSRSGRKGHSRSLTPSSSASAIIQLLQNNREGLSPQGTRGQDSSLRSHRSPSISRTVAMKSLNHTLYKPSQLFEVKSPPPATTNIQYHHQQFIGARDITPYVSTTPISKSTSAQAMLGRSYSRRHSRNNSGGSTISNLSNYGHVRSNSASSLGTDAERDRGGGSNSRVPNSSIVATKRQTIDPRSSANPLLDKPEQYALSLLKPNTSTRVKNPTTTTMVDSSNGQSQDIVKSLSEGSVYQVPKTKRSDSKTVIDVQDTDDDDEVRDSEIYLALVYKPNYAPQFFDSGTTKGTQIHHQQTPAWLFTWK</sequence>
<feature type="region of interest" description="Disordered" evidence="1">
    <location>
        <begin position="205"/>
        <end position="291"/>
    </location>
</feature>
<feature type="region of interest" description="Disordered" evidence="1">
    <location>
        <begin position="173"/>
        <end position="192"/>
    </location>
</feature>
<evidence type="ECO:0000313" key="2">
    <source>
        <dbReference type="EMBL" id="KAJ1910865.1"/>
    </source>
</evidence>
<organism evidence="2 3">
    <name type="scientific">Mycoemilia scoparia</name>
    <dbReference type="NCBI Taxonomy" id="417184"/>
    <lineage>
        <taxon>Eukaryota</taxon>
        <taxon>Fungi</taxon>
        <taxon>Fungi incertae sedis</taxon>
        <taxon>Zoopagomycota</taxon>
        <taxon>Kickxellomycotina</taxon>
        <taxon>Kickxellomycetes</taxon>
        <taxon>Kickxellales</taxon>
        <taxon>Kickxellaceae</taxon>
        <taxon>Mycoemilia</taxon>
    </lineage>
</organism>
<feature type="region of interest" description="Disordered" evidence="1">
    <location>
        <begin position="24"/>
        <end position="69"/>
    </location>
</feature>
<feature type="compositionally biased region" description="Polar residues" evidence="1">
    <location>
        <begin position="403"/>
        <end position="426"/>
    </location>
</feature>
<feature type="compositionally biased region" description="Polar residues" evidence="1">
    <location>
        <begin position="89"/>
        <end position="101"/>
    </location>
</feature>